<dbReference type="Proteomes" id="UP000214720">
    <property type="component" value="Unassembled WGS sequence"/>
</dbReference>
<dbReference type="EMBL" id="MTHB01000305">
    <property type="protein sequence ID" value="OXC71479.1"/>
    <property type="molecule type" value="Genomic_DNA"/>
</dbReference>
<evidence type="ECO:0000313" key="1">
    <source>
        <dbReference type="EMBL" id="OXC71479.1"/>
    </source>
</evidence>
<reference evidence="2" key="1">
    <citation type="submission" date="2017-01" db="EMBL/GenBank/DDBJ databases">
        <title>Genome Analysis of Deinococcus marmoris KOPRI26562.</title>
        <authorList>
            <person name="Kim J.H."/>
            <person name="Oh H.-M."/>
        </authorList>
    </citation>
    <scope>NUCLEOTIDE SEQUENCE [LARGE SCALE GENOMIC DNA]</scope>
    <source>
        <strain evidence="2">PAMC 26633</strain>
    </source>
</reference>
<gene>
    <name evidence="1" type="ORF">BSU04_46655</name>
</gene>
<accession>A0A226WL05</accession>
<organism evidence="1 2">
    <name type="scientific">Caballeronia sordidicola</name>
    <name type="common">Burkholderia sordidicola</name>
    <dbReference type="NCBI Taxonomy" id="196367"/>
    <lineage>
        <taxon>Bacteria</taxon>
        <taxon>Pseudomonadati</taxon>
        <taxon>Pseudomonadota</taxon>
        <taxon>Betaproteobacteria</taxon>
        <taxon>Burkholderiales</taxon>
        <taxon>Burkholderiaceae</taxon>
        <taxon>Caballeronia</taxon>
    </lineage>
</organism>
<comment type="caution">
    <text evidence="1">The sequence shown here is derived from an EMBL/GenBank/DDBJ whole genome shotgun (WGS) entry which is preliminary data.</text>
</comment>
<name>A0A226WL05_CABSO</name>
<protein>
    <submittedName>
        <fullName evidence="1">Uncharacterized protein</fullName>
    </submittedName>
</protein>
<dbReference type="AlphaFoldDB" id="A0A226WL05"/>
<proteinExistence type="predicted"/>
<evidence type="ECO:0000313" key="2">
    <source>
        <dbReference type="Proteomes" id="UP000214720"/>
    </source>
</evidence>
<sequence length="38" mass="4091">MKGQMGFVSTGWQQSRGTCRLTCAGSVMLANRANSRQA</sequence>